<dbReference type="EMBL" id="BSEC01000001">
    <property type="protein sequence ID" value="GLI92162.1"/>
    <property type="molecule type" value="Genomic_DNA"/>
</dbReference>
<organism evidence="2 3">
    <name type="scientific">Methylocystis echinoides</name>
    <dbReference type="NCBI Taxonomy" id="29468"/>
    <lineage>
        <taxon>Bacteria</taxon>
        <taxon>Pseudomonadati</taxon>
        <taxon>Pseudomonadota</taxon>
        <taxon>Alphaproteobacteria</taxon>
        <taxon>Hyphomicrobiales</taxon>
        <taxon>Methylocystaceae</taxon>
        <taxon>Methylocystis</taxon>
    </lineage>
</organism>
<name>A0A9W6GSA3_9HYPH</name>
<gene>
    <name evidence="2" type="ORF">LMG27198_11540</name>
</gene>
<evidence type="ECO:0000313" key="3">
    <source>
        <dbReference type="Proteomes" id="UP001144323"/>
    </source>
</evidence>
<reference evidence="2" key="1">
    <citation type="journal article" date="2023" name="Int. J. Syst. Evol. Microbiol.">
        <title>Methylocystis iwaonis sp. nov., a type II methane-oxidizing bacterium from surface soil of a rice paddy field in Japan, and emended description of the genus Methylocystis (ex Whittenbury et al. 1970) Bowman et al. 1993.</title>
        <authorList>
            <person name="Kaise H."/>
            <person name="Sawadogo J.B."/>
            <person name="Alam M.S."/>
            <person name="Ueno C."/>
            <person name="Dianou D."/>
            <person name="Shinjo R."/>
            <person name="Asakawa S."/>
        </authorList>
    </citation>
    <scope>NUCLEOTIDE SEQUENCE</scope>
    <source>
        <strain evidence="2">LMG27198</strain>
    </source>
</reference>
<keyword evidence="3" id="KW-1185">Reference proteome</keyword>
<evidence type="ECO:0000313" key="2">
    <source>
        <dbReference type="EMBL" id="GLI92162.1"/>
    </source>
</evidence>
<dbReference type="AlphaFoldDB" id="A0A9W6GSA3"/>
<feature type="signal peptide" evidence="1">
    <location>
        <begin position="1"/>
        <end position="22"/>
    </location>
</feature>
<accession>A0A9W6GSA3</accession>
<evidence type="ECO:0000256" key="1">
    <source>
        <dbReference type="SAM" id="SignalP"/>
    </source>
</evidence>
<feature type="chain" id="PRO_5040778590" evidence="1">
    <location>
        <begin position="23"/>
        <end position="116"/>
    </location>
</feature>
<proteinExistence type="predicted"/>
<keyword evidence="1" id="KW-0732">Signal</keyword>
<protein>
    <submittedName>
        <fullName evidence="2">Uncharacterized protein</fullName>
    </submittedName>
</protein>
<comment type="caution">
    <text evidence="2">The sequence shown here is derived from an EMBL/GenBank/DDBJ whole genome shotgun (WGS) entry which is preliminary data.</text>
</comment>
<dbReference type="Proteomes" id="UP001144323">
    <property type="component" value="Unassembled WGS sequence"/>
</dbReference>
<sequence length="116" mass="11986">MRNGFMIAAVVAVSLWAPAAGANRAVSLAPAAAGAVNLENKRRVPLLDFRIVLPAGDRTPEIVVAKLEKPLGPGASASLTVSGVKGCRFQARWTFADFADAGDVDLCGGGRIILVD</sequence>
<dbReference type="RefSeq" id="WP_281801206.1">
    <property type="nucleotide sequence ID" value="NZ_BSEC01000001.1"/>
</dbReference>